<reference evidence="2" key="1">
    <citation type="submission" date="2023-10" db="EMBL/GenBank/DDBJ databases">
        <authorList>
            <person name="Chen Y."/>
            <person name="Shah S."/>
            <person name="Dougan E. K."/>
            <person name="Thang M."/>
            <person name="Chan C."/>
        </authorList>
    </citation>
    <scope>NUCLEOTIDE SEQUENCE [LARGE SCALE GENOMIC DNA]</scope>
</reference>
<dbReference type="PANTHER" id="PTHR12509">
    <property type="entry name" value="SPERMATOGENESIS-ASSOCIATED 4-RELATED"/>
    <property type="match status" value="1"/>
</dbReference>
<organism evidence="2 3">
    <name type="scientific">Prorocentrum cordatum</name>
    <dbReference type="NCBI Taxonomy" id="2364126"/>
    <lineage>
        <taxon>Eukaryota</taxon>
        <taxon>Sar</taxon>
        <taxon>Alveolata</taxon>
        <taxon>Dinophyceae</taxon>
        <taxon>Prorocentrales</taxon>
        <taxon>Prorocentraceae</taxon>
        <taxon>Prorocentrum</taxon>
    </lineage>
</organism>
<accession>A0ABN9WL41</accession>
<dbReference type="InterPro" id="IPR001715">
    <property type="entry name" value="CH_dom"/>
</dbReference>
<keyword evidence="3" id="KW-1185">Reference proteome</keyword>
<protein>
    <recommendedName>
        <fullName evidence="1">Calponin-homology (CH) domain-containing protein</fullName>
    </recommendedName>
</protein>
<evidence type="ECO:0000313" key="2">
    <source>
        <dbReference type="EMBL" id="CAK0887296.1"/>
    </source>
</evidence>
<dbReference type="InterPro" id="IPR052111">
    <property type="entry name" value="Spermatogenesis_Ciliary_MAP"/>
</dbReference>
<dbReference type="Pfam" id="PF06294">
    <property type="entry name" value="CH_2"/>
    <property type="match status" value="1"/>
</dbReference>
<dbReference type="PANTHER" id="PTHR12509:SF8">
    <property type="entry name" value="SPERMATOGENESIS-ASSOCIATED PROTEIN 4"/>
    <property type="match status" value="1"/>
</dbReference>
<comment type="caution">
    <text evidence="2">The sequence shown here is derived from an EMBL/GenBank/DDBJ whole genome shotgun (WGS) entry which is preliminary data.</text>
</comment>
<name>A0ABN9WL41_9DINO</name>
<evidence type="ECO:0000259" key="1">
    <source>
        <dbReference type="PROSITE" id="PS50021"/>
    </source>
</evidence>
<dbReference type="InterPro" id="IPR010441">
    <property type="entry name" value="CH_2"/>
</dbReference>
<dbReference type="EMBL" id="CAUYUJ010018921">
    <property type="protein sequence ID" value="CAK0887296.1"/>
    <property type="molecule type" value="Genomic_DNA"/>
</dbReference>
<proteinExistence type="predicted"/>
<sequence length="176" mass="20060">MAAATMLPTPGPTVQPLPREIIKWLQSLDLSFAVKNPRRDFANGYLTAEILSRYYLKDINMNNFENGTRLAAKVDNWELIYKFCKKKGSKDGIQISKHLIDPVIHCATGAAEALVYHLYGMLTKRQVQQFESTAQAQAQMITVPAFMRDTASRRLKDPEIDRIQDRYSRSIGRSRP</sequence>
<dbReference type="Gene3D" id="1.10.418.10">
    <property type="entry name" value="Calponin-like domain"/>
    <property type="match status" value="1"/>
</dbReference>
<dbReference type="Proteomes" id="UP001189429">
    <property type="component" value="Unassembled WGS sequence"/>
</dbReference>
<dbReference type="InterPro" id="IPR036872">
    <property type="entry name" value="CH_dom_sf"/>
</dbReference>
<feature type="domain" description="Calponin-homology (CH)" evidence="1">
    <location>
        <begin position="15"/>
        <end position="123"/>
    </location>
</feature>
<gene>
    <name evidence="2" type="ORF">PCOR1329_LOCUS68393</name>
</gene>
<evidence type="ECO:0000313" key="3">
    <source>
        <dbReference type="Proteomes" id="UP001189429"/>
    </source>
</evidence>
<dbReference type="PROSITE" id="PS50021">
    <property type="entry name" value="CH"/>
    <property type="match status" value="1"/>
</dbReference>